<evidence type="ECO:0000313" key="6">
    <source>
        <dbReference type="EMBL" id="AZS86388.1"/>
    </source>
</evidence>
<feature type="binding site" evidence="4">
    <location>
        <begin position="91"/>
        <end position="93"/>
    </location>
    <ligand>
        <name>acetyl-CoA</name>
        <dbReference type="ChEBI" id="CHEBI:57288"/>
        <label>1</label>
    </ligand>
</feature>
<dbReference type="Proteomes" id="UP000501753">
    <property type="component" value="Chromosome"/>
</dbReference>
<evidence type="ECO:0000256" key="2">
    <source>
        <dbReference type="ARBA" id="ARBA00022737"/>
    </source>
</evidence>
<evidence type="ECO:0000256" key="3">
    <source>
        <dbReference type="ARBA" id="ARBA00023315"/>
    </source>
</evidence>
<dbReference type="EMBL" id="CP034687">
    <property type="protein sequence ID" value="AZS86388.1"/>
    <property type="molecule type" value="Genomic_DNA"/>
</dbReference>
<feature type="domain" description="N-acetyltransferase" evidence="5">
    <location>
        <begin position="15"/>
        <end position="152"/>
    </location>
</feature>
<evidence type="ECO:0000313" key="8">
    <source>
        <dbReference type="Proteomes" id="UP000271291"/>
    </source>
</evidence>
<dbReference type="PIRSF" id="PIRSF021524">
    <property type="entry name" value="MSH_acetyltransferase"/>
    <property type="match status" value="1"/>
</dbReference>
<dbReference type="SUPFAM" id="SSF55729">
    <property type="entry name" value="Acyl-CoA N-acyltransferases (Nat)"/>
    <property type="match status" value="1"/>
</dbReference>
<protein>
    <recommendedName>
        <fullName evidence="4">Mycothiol acetyltransferase</fullName>
        <shortName evidence="4">MSH acetyltransferase</shortName>
        <ecNumber evidence="4">2.3.1.189</ecNumber>
    </recommendedName>
    <alternativeName>
        <fullName evidence="4">Mycothiol synthase</fullName>
    </alternativeName>
</protein>
<dbReference type="EC" id="2.3.1.189" evidence="4"/>
<feature type="binding site" evidence="4">
    <location>
        <begin position="251"/>
        <end position="257"/>
    </location>
    <ligand>
        <name>acetyl-CoA</name>
        <dbReference type="ChEBI" id="CHEBI:57288"/>
        <label>2</label>
    </ligand>
</feature>
<dbReference type="InterPro" id="IPR050832">
    <property type="entry name" value="Bact_Acetyltransf"/>
</dbReference>
<feature type="binding site" evidence="4">
    <location>
        <position position="231"/>
    </location>
    <ligand>
        <name>1D-myo-inositol 2-(L-cysteinylamino)-2-deoxy-alpha-D-glucopyranoside</name>
        <dbReference type="ChEBI" id="CHEBI:58887"/>
    </ligand>
</feature>
<accession>A0A3Q9KPM4</accession>
<keyword evidence="2 4" id="KW-0677">Repeat</keyword>
<evidence type="ECO:0000313" key="9">
    <source>
        <dbReference type="Proteomes" id="UP000501753"/>
    </source>
</evidence>
<gene>
    <name evidence="4 6" type="primary">mshD</name>
    <name evidence="7" type="ORF">DDJ31_18690</name>
    <name evidence="6" type="ORF">ELQ87_20585</name>
</gene>
<feature type="domain" description="N-acetyltransferase" evidence="5">
    <location>
        <begin position="165"/>
        <end position="308"/>
    </location>
</feature>
<dbReference type="InterPro" id="IPR017813">
    <property type="entry name" value="Mycothiol_AcTrfase"/>
</dbReference>
<proteinExistence type="inferred from homology"/>
<dbReference type="Gene3D" id="3.40.630.30">
    <property type="match status" value="1"/>
</dbReference>
<dbReference type="NCBIfam" id="TIGR03448">
    <property type="entry name" value="mycothiol_MshD"/>
    <property type="match status" value="1"/>
</dbReference>
<dbReference type="InterPro" id="IPR016181">
    <property type="entry name" value="Acyl_CoA_acyltransferase"/>
</dbReference>
<evidence type="ECO:0000256" key="1">
    <source>
        <dbReference type="ARBA" id="ARBA00022679"/>
    </source>
</evidence>
<dbReference type="EMBL" id="CP029078">
    <property type="protein sequence ID" value="QCN86748.1"/>
    <property type="molecule type" value="Genomic_DNA"/>
</dbReference>
<dbReference type="AlphaFoldDB" id="A0A3Q9KPM4"/>
<sequence>MTSDDTARTAPARSIETRTALTPDQTEAVLALLAEAAREDGQHAVSEQGRLHVRGGARDGIAHLLLTVDGELAGYAQLEDTDPVEAPAAELVVRPARRGHGHGRALGVALLAASGKRLRVWAHGGHPAARHLAQVLGLTLFRELRQMRRPLTDLELPDPVLPDGVSVRPFVPGRDDAAWLAVNAAAFAHHPEQGSLTQRDLDDRVAQPWFDPAGFFLAFRGGELVGFHWTKVHADDGLGEVYVLGVRPGQQGGGLGKALTTIGLRHLAASGLPTAMLYVDADNKAAVAVYERLGFTTYETDLMYRSES</sequence>
<feature type="binding site" evidence="4">
    <location>
        <position position="47"/>
    </location>
    <ligand>
        <name>1D-myo-inositol 2-(L-cysteinylamino)-2-deoxy-alpha-D-glucopyranoside</name>
        <dbReference type="ChEBI" id="CHEBI:58887"/>
    </ligand>
</feature>
<dbReference type="CDD" id="cd04301">
    <property type="entry name" value="NAT_SF"/>
    <property type="match status" value="2"/>
</dbReference>
<dbReference type="Pfam" id="PF00583">
    <property type="entry name" value="Acetyltransf_1"/>
    <property type="match status" value="2"/>
</dbReference>
<feature type="binding site" evidence="4">
    <location>
        <position position="278"/>
    </location>
    <ligand>
        <name>1D-myo-inositol 2-(L-cysteinylamino)-2-deoxy-alpha-D-glucopyranoside</name>
        <dbReference type="ChEBI" id="CHEBI:58887"/>
    </ligand>
</feature>
<evidence type="ECO:0000259" key="5">
    <source>
        <dbReference type="PROSITE" id="PS51186"/>
    </source>
</evidence>
<feature type="binding site" evidence="4">
    <location>
        <begin position="244"/>
        <end position="246"/>
    </location>
    <ligand>
        <name>acetyl-CoA</name>
        <dbReference type="ChEBI" id="CHEBI:57288"/>
        <label>2</label>
    </ligand>
</feature>
<keyword evidence="9" id="KW-1185">Reference proteome</keyword>
<feature type="binding site" evidence="4">
    <location>
        <position position="240"/>
    </location>
    <ligand>
        <name>1D-myo-inositol 2-(L-cysteinylamino)-2-deoxy-alpha-D-glucopyranoside</name>
        <dbReference type="ChEBI" id="CHEBI:58887"/>
    </ligand>
</feature>
<dbReference type="PROSITE" id="PS51186">
    <property type="entry name" value="GNAT"/>
    <property type="match status" value="2"/>
</dbReference>
<name>A0A3Q9KPM4_STRGD</name>
<dbReference type="OrthoDB" id="3208058at2"/>
<comment type="function">
    <text evidence="4">Catalyzes the transfer of acetyl from acetyl-CoA to desacetylmycothiol (Cys-GlcN-Ins) to form mycothiol.</text>
</comment>
<dbReference type="GO" id="GO:0035447">
    <property type="term" value="F:mycothiol synthase activity"/>
    <property type="evidence" value="ECO:0007669"/>
    <property type="project" value="UniProtKB-UniRule"/>
</dbReference>
<dbReference type="HAMAP" id="MF_01698">
    <property type="entry name" value="MshD"/>
    <property type="match status" value="1"/>
</dbReference>
<comment type="similarity">
    <text evidence="4">Belongs to the acetyltransferase family. MshD subfamily.</text>
</comment>
<keyword evidence="1 4" id="KW-0808">Transferase</keyword>
<dbReference type="Proteomes" id="UP000271291">
    <property type="component" value="Chromosome"/>
</dbReference>
<dbReference type="InterPro" id="IPR000182">
    <property type="entry name" value="GNAT_dom"/>
</dbReference>
<organism evidence="6 8">
    <name type="scientific">Streptomyces griseoviridis</name>
    <dbReference type="NCBI Taxonomy" id="45398"/>
    <lineage>
        <taxon>Bacteria</taxon>
        <taxon>Bacillati</taxon>
        <taxon>Actinomycetota</taxon>
        <taxon>Actinomycetes</taxon>
        <taxon>Kitasatosporales</taxon>
        <taxon>Streptomycetaceae</taxon>
        <taxon>Streptomyces</taxon>
    </lineage>
</organism>
<comment type="caution">
    <text evidence="4">Lacks conserved residue(s) required for the propagation of feature annotation.</text>
</comment>
<keyword evidence="3 4" id="KW-0012">Acyltransferase</keyword>
<reference evidence="7 9" key="1">
    <citation type="submission" date="2018-04" db="EMBL/GenBank/DDBJ databases">
        <title>Complete genome sequences of Streptomyces griseoviridis K61 and characterization of antagonistic properties of biological control agents.</title>
        <authorList>
            <person name="Mariita R.M."/>
            <person name="Sello J.K."/>
        </authorList>
    </citation>
    <scope>NUCLEOTIDE SEQUENCE [LARGE SCALE GENOMIC DNA]</scope>
    <source>
        <strain evidence="7 9">K61</strain>
    </source>
</reference>
<dbReference type="KEGG" id="sgd:ELQ87_20585"/>
<dbReference type="RefSeq" id="WP_127179206.1">
    <property type="nucleotide sequence ID" value="NZ_CP029078.1"/>
</dbReference>
<reference evidence="6 8" key="2">
    <citation type="submission" date="2018-12" db="EMBL/GenBank/DDBJ databases">
        <title>Streptomyces griseoviridis F1-27 complete genome.</title>
        <authorList>
            <person name="Mariita R.M."/>
            <person name="Sello J.K."/>
        </authorList>
    </citation>
    <scope>NUCLEOTIDE SEQUENCE [LARGE SCALE GENOMIC DNA]</scope>
    <source>
        <strain evidence="6 8">F1-27</strain>
    </source>
</reference>
<dbReference type="GO" id="GO:0010125">
    <property type="term" value="P:mycothiol biosynthetic process"/>
    <property type="evidence" value="ECO:0007669"/>
    <property type="project" value="UniProtKB-UniRule"/>
</dbReference>
<feature type="binding site" evidence="4">
    <location>
        <position position="192"/>
    </location>
    <ligand>
        <name>1D-myo-inositol 2-(L-cysteinylamino)-2-deoxy-alpha-D-glucopyranoside</name>
        <dbReference type="ChEBI" id="CHEBI:58887"/>
    </ligand>
</feature>
<evidence type="ECO:0000313" key="7">
    <source>
        <dbReference type="EMBL" id="QCN86748.1"/>
    </source>
</evidence>
<evidence type="ECO:0000256" key="4">
    <source>
        <dbReference type="HAMAP-Rule" id="MF_01698"/>
    </source>
</evidence>
<dbReference type="PANTHER" id="PTHR43877">
    <property type="entry name" value="AMINOALKYLPHOSPHONATE N-ACETYLTRANSFERASE-RELATED-RELATED"/>
    <property type="match status" value="1"/>
</dbReference>
<comment type="catalytic activity">
    <reaction evidence="4">
        <text>1D-myo-inositol 2-(L-cysteinylamino)-2-deoxy-alpha-D-glucopyranoside + acetyl-CoA = mycothiol + CoA + H(+)</text>
        <dbReference type="Rhea" id="RHEA:26172"/>
        <dbReference type="ChEBI" id="CHEBI:15378"/>
        <dbReference type="ChEBI" id="CHEBI:16768"/>
        <dbReference type="ChEBI" id="CHEBI:57287"/>
        <dbReference type="ChEBI" id="CHEBI:57288"/>
        <dbReference type="ChEBI" id="CHEBI:58887"/>
        <dbReference type="EC" id="2.3.1.189"/>
    </reaction>
</comment>
<comment type="subunit">
    <text evidence="4">Monomer.</text>
</comment>